<keyword evidence="9" id="KW-0560">Oxidoreductase</keyword>
<proteinExistence type="inferred from homology"/>
<dbReference type="PANTHER" id="PTHR42802">
    <property type="entry name" value="MONOOXYGENASE"/>
    <property type="match status" value="1"/>
</dbReference>
<keyword evidence="6" id="KW-0285">Flavoprotein</keyword>
<dbReference type="SUPFAM" id="SSF51905">
    <property type="entry name" value="FAD/NAD(P)-binding domain"/>
    <property type="match status" value="1"/>
</dbReference>
<dbReference type="Gene3D" id="3.50.50.60">
    <property type="entry name" value="FAD/NAD(P)-binding domain"/>
    <property type="match status" value="1"/>
</dbReference>
<evidence type="ECO:0000256" key="14">
    <source>
        <dbReference type="ARBA" id="ARBA00048407"/>
    </source>
</evidence>
<protein>
    <recommendedName>
        <fullName evidence="5">L-lysine N6-monooxygenase MbtG</fullName>
        <ecNumber evidence="4">1.14.13.59</ecNumber>
    </recommendedName>
    <alternativeName>
        <fullName evidence="13">Lysine 6-N-hydroxylase</fullName>
    </alternativeName>
    <alternativeName>
        <fullName evidence="12">Lysine N6-hydroxylase</fullName>
    </alternativeName>
    <alternativeName>
        <fullName evidence="10">Lysine-N-oxygenase</fullName>
    </alternativeName>
    <alternativeName>
        <fullName evidence="11">Mycobactin synthase protein G</fullName>
    </alternativeName>
</protein>
<dbReference type="GO" id="GO:0047091">
    <property type="term" value="F:L-lysine 6-monooxygenase (NADPH) activity"/>
    <property type="evidence" value="ECO:0007669"/>
    <property type="project" value="UniProtKB-EC"/>
</dbReference>
<evidence type="ECO:0000256" key="10">
    <source>
        <dbReference type="ARBA" id="ARBA00029939"/>
    </source>
</evidence>
<organism evidence="15 16">
    <name type="scientific">Xylanibacillus composti</name>
    <dbReference type="NCBI Taxonomy" id="1572762"/>
    <lineage>
        <taxon>Bacteria</taxon>
        <taxon>Bacillati</taxon>
        <taxon>Bacillota</taxon>
        <taxon>Bacilli</taxon>
        <taxon>Bacillales</taxon>
        <taxon>Paenibacillaceae</taxon>
        <taxon>Xylanibacillus</taxon>
    </lineage>
</organism>
<dbReference type="AlphaFoldDB" id="A0A8J4M4Q8"/>
<dbReference type="Proteomes" id="UP000677918">
    <property type="component" value="Unassembled WGS sequence"/>
</dbReference>
<dbReference type="EMBL" id="BOVK01000096">
    <property type="protein sequence ID" value="GIQ71480.1"/>
    <property type="molecule type" value="Genomic_DNA"/>
</dbReference>
<evidence type="ECO:0000313" key="15">
    <source>
        <dbReference type="EMBL" id="GIQ71480.1"/>
    </source>
</evidence>
<dbReference type="GO" id="GO:0006879">
    <property type="term" value="P:intracellular iron ion homeostasis"/>
    <property type="evidence" value="ECO:0007669"/>
    <property type="project" value="TreeGrafter"/>
</dbReference>
<name>A0A8J4M4Q8_9BACL</name>
<keyword evidence="8" id="KW-0521">NADP</keyword>
<comment type="caution">
    <text evidence="15">The sequence shown here is derived from an EMBL/GenBank/DDBJ whole genome shotgun (WGS) entry which is preliminary data.</text>
</comment>
<gene>
    <name evidence="15" type="primary">pvdA</name>
    <name evidence="15" type="ORF">XYCOK13_43040</name>
</gene>
<dbReference type="InterPro" id="IPR025700">
    <property type="entry name" value="Lys/Orn_oxygenase"/>
</dbReference>
<reference evidence="15" key="1">
    <citation type="submission" date="2021-04" db="EMBL/GenBank/DDBJ databases">
        <title>Draft genome sequence of Xylanibacillus composti strain K13.</title>
        <authorList>
            <person name="Uke A."/>
            <person name="Chhe C."/>
            <person name="Baramee S."/>
            <person name="Kosugi A."/>
        </authorList>
    </citation>
    <scope>NUCLEOTIDE SEQUENCE</scope>
    <source>
        <strain evidence="15">K13</strain>
    </source>
</reference>
<comment type="pathway">
    <text evidence="2">Siderophore biosynthesis.</text>
</comment>
<comment type="similarity">
    <text evidence="3">Belongs to the lysine N(6)-hydroxylase/L-ornithine N(5)-oxygenase family.</text>
</comment>
<evidence type="ECO:0000256" key="11">
    <source>
        <dbReference type="ARBA" id="ARBA00031158"/>
    </source>
</evidence>
<evidence type="ECO:0000313" key="16">
    <source>
        <dbReference type="Proteomes" id="UP000677918"/>
    </source>
</evidence>
<dbReference type="RefSeq" id="WP_213414272.1">
    <property type="nucleotide sequence ID" value="NZ_BOVK01000096.1"/>
</dbReference>
<dbReference type="Pfam" id="PF13434">
    <property type="entry name" value="Lys_Orn_oxgnase"/>
    <property type="match status" value="1"/>
</dbReference>
<keyword evidence="7" id="KW-0274">FAD</keyword>
<comment type="cofactor">
    <cofactor evidence="1">
        <name>FAD</name>
        <dbReference type="ChEBI" id="CHEBI:57692"/>
    </cofactor>
</comment>
<evidence type="ECO:0000256" key="12">
    <source>
        <dbReference type="ARBA" id="ARBA00032493"/>
    </source>
</evidence>
<dbReference type="PANTHER" id="PTHR42802:SF1">
    <property type="entry name" value="L-ORNITHINE N(5)-MONOOXYGENASE"/>
    <property type="match status" value="1"/>
</dbReference>
<evidence type="ECO:0000256" key="2">
    <source>
        <dbReference type="ARBA" id="ARBA00004924"/>
    </source>
</evidence>
<accession>A0A8J4M4Q8</accession>
<evidence type="ECO:0000256" key="9">
    <source>
        <dbReference type="ARBA" id="ARBA00023002"/>
    </source>
</evidence>
<evidence type="ECO:0000256" key="7">
    <source>
        <dbReference type="ARBA" id="ARBA00022827"/>
    </source>
</evidence>
<evidence type="ECO:0000256" key="6">
    <source>
        <dbReference type="ARBA" id="ARBA00022630"/>
    </source>
</evidence>
<sequence>MQRKKTVGIGLGPSNLALAIALVEKVEPNDCMDWVFLEKNENICWHPDMLLEGSRLQISFLKDLVTLRNPTSPFTFLNYLKCKGRLNEFINLGRFCTERVEFTDYLTWIHSQLPDELSVLNSTVKEVTPVFEDDSSIRELDVVYLDNAREVEVRIRTNTVIVAIGGNPSIPNVFKSHIGDRVFHSSQFLSRLNSHKNRKSKQRIGVVGSGQSAVEIIKHLYETIPDCEIHSIFRKSAFKPADNSPFVNEVFFPEETDFMFNLQEDKKRMEVLKEYWQTNYSAVELDLLESVYNKIYIDRVKGIRQINIHNFSNIEALAEDRDGQYLLTLKHVLTETLSELKLDMIILATGYDRQTLPEFLEPVLPYMQFERSRISINRDYSVNMEECFKPRIYIQGMSQSTHGISDTLLSVLPIRAQEILESVMMHQHVNNDEKVVV</sequence>
<comment type="catalytic activity">
    <reaction evidence="14">
        <text>L-lysine + NADPH + O2 = N(6)-hydroxy-L-lysine + NADP(+) + H2O</text>
        <dbReference type="Rhea" id="RHEA:23228"/>
        <dbReference type="ChEBI" id="CHEBI:15377"/>
        <dbReference type="ChEBI" id="CHEBI:15379"/>
        <dbReference type="ChEBI" id="CHEBI:32551"/>
        <dbReference type="ChEBI" id="CHEBI:57783"/>
        <dbReference type="ChEBI" id="CHEBI:57820"/>
        <dbReference type="ChEBI" id="CHEBI:58349"/>
        <dbReference type="EC" id="1.14.13.59"/>
    </reaction>
</comment>
<keyword evidence="16" id="KW-1185">Reference proteome</keyword>
<evidence type="ECO:0000256" key="13">
    <source>
        <dbReference type="ARBA" id="ARBA00032738"/>
    </source>
</evidence>
<dbReference type="InterPro" id="IPR036188">
    <property type="entry name" value="FAD/NAD-bd_sf"/>
</dbReference>
<dbReference type="EC" id="1.14.13.59" evidence="4"/>
<evidence type="ECO:0000256" key="3">
    <source>
        <dbReference type="ARBA" id="ARBA00007588"/>
    </source>
</evidence>
<evidence type="ECO:0000256" key="5">
    <source>
        <dbReference type="ARBA" id="ARBA00016406"/>
    </source>
</evidence>
<evidence type="ECO:0000256" key="8">
    <source>
        <dbReference type="ARBA" id="ARBA00022857"/>
    </source>
</evidence>
<evidence type="ECO:0000256" key="1">
    <source>
        <dbReference type="ARBA" id="ARBA00001974"/>
    </source>
</evidence>
<evidence type="ECO:0000256" key="4">
    <source>
        <dbReference type="ARBA" id="ARBA00013076"/>
    </source>
</evidence>